<dbReference type="EMBL" id="SNRW01003542">
    <property type="protein sequence ID" value="KAA6389552.1"/>
    <property type="molecule type" value="Genomic_DNA"/>
</dbReference>
<feature type="region of interest" description="Disordered" evidence="1">
    <location>
        <begin position="200"/>
        <end position="266"/>
    </location>
</feature>
<evidence type="ECO:0000313" key="3">
    <source>
        <dbReference type="Proteomes" id="UP000324800"/>
    </source>
</evidence>
<dbReference type="SUPFAM" id="SSF48371">
    <property type="entry name" value="ARM repeat"/>
    <property type="match status" value="1"/>
</dbReference>
<feature type="compositionally biased region" description="Polar residues" evidence="1">
    <location>
        <begin position="255"/>
        <end position="266"/>
    </location>
</feature>
<reference evidence="2 3" key="1">
    <citation type="submission" date="2019-03" db="EMBL/GenBank/DDBJ databases">
        <title>Single cell metagenomics reveals metabolic interactions within the superorganism composed of flagellate Streblomastix strix and complex community of Bacteroidetes bacteria on its surface.</title>
        <authorList>
            <person name="Treitli S.C."/>
            <person name="Kolisko M."/>
            <person name="Husnik F."/>
            <person name="Keeling P."/>
            <person name="Hampl V."/>
        </authorList>
    </citation>
    <scope>NUCLEOTIDE SEQUENCE [LARGE SCALE GENOMIC DNA]</scope>
    <source>
        <strain evidence="2">ST1C</strain>
    </source>
</reference>
<gene>
    <name evidence="2" type="ORF">EZS28_014919</name>
</gene>
<feature type="compositionally biased region" description="Acidic residues" evidence="1">
    <location>
        <begin position="215"/>
        <end position="251"/>
    </location>
</feature>
<dbReference type="InterPro" id="IPR006594">
    <property type="entry name" value="LisH"/>
</dbReference>
<evidence type="ECO:0000313" key="2">
    <source>
        <dbReference type="EMBL" id="KAA6389552.1"/>
    </source>
</evidence>
<dbReference type="InterPro" id="IPR016024">
    <property type="entry name" value="ARM-type_fold"/>
</dbReference>
<evidence type="ECO:0000256" key="1">
    <source>
        <dbReference type="SAM" id="MobiDB-lite"/>
    </source>
</evidence>
<organism evidence="2 3">
    <name type="scientific">Streblomastix strix</name>
    <dbReference type="NCBI Taxonomy" id="222440"/>
    <lineage>
        <taxon>Eukaryota</taxon>
        <taxon>Metamonada</taxon>
        <taxon>Preaxostyla</taxon>
        <taxon>Oxymonadida</taxon>
        <taxon>Streblomastigidae</taxon>
        <taxon>Streblomastix</taxon>
    </lineage>
</organism>
<name>A0A5J4W4F3_9EUKA</name>
<protein>
    <submittedName>
        <fullName evidence="2">Uncharacterized protein</fullName>
    </submittedName>
</protein>
<dbReference type="Proteomes" id="UP000324800">
    <property type="component" value="Unassembled WGS sequence"/>
</dbReference>
<comment type="caution">
    <text evidence="2">The sequence shown here is derived from an EMBL/GenBank/DDBJ whole genome shotgun (WGS) entry which is preliminary data.</text>
</comment>
<dbReference type="OrthoDB" id="10691268at2759"/>
<dbReference type="AlphaFoldDB" id="A0A5J4W4F3"/>
<proteinExistence type="predicted"/>
<dbReference type="PROSITE" id="PS50896">
    <property type="entry name" value="LISH"/>
    <property type="match status" value="1"/>
</dbReference>
<accession>A0A5J4W4F3</accession>
<sequence length="266" mass="31626">MTELFHIFYKSEVRSALLANLMNKDKKTDKLHVKPLQKQVMDVIVSEYLEKNGFFASHSVFANEASVPQELCKIGKDELMSMLHINENNNYLINRMMQRDPNDLNRRKSTLEHIGDVISELGKDGLLSIENVQRLRKGKLDEKLRQFDEQGLQRTNAELRLALEHMQNRMQVFQLECEQRAKEAIDQKVKEQLKKIKEKNKKKQNKIKRRNQNEEFIDDEDEEEEIDNEEDEDDEEEEESIDDEDEQEESEADIRTNSFNSRWFNY</sequence>
<feature type="compositionally biased region" description="Basic residues" evidence="1">
    <location>
        <begin position="200"/>
        <end position="210"/>
    </location>
</feature>